<evidence type="ECO:0000256" key="1">
    <source>
        <dbReference type="SAM" id="MobiDB-lite"/>
    </source>
</evidence>
<name>A0ABU2MTK8_9ACTN</name>
<dbReference type="Pfam" id="PF19760">
    <property type="entry name" value="DUF6247"/>
    <property type="match status" value="1"/>
</dbReference>
<comment type="caution">
    <text evidence="2">The sequence shown here is derived from an EMBL/GenBank/DDBJ whole genome shotgun (WGS) entry which is preliminary data.</text>
</comment>
<dbReference type="InterPro" id="IPR046214">
    <property type="entry name" value="DUF6247"/>
</dbReference>
<organism evidence="2 3">
    <name type="scientific">Streptomyces litchfieldiae</name>
    <dbReference type="NCBI Taxonomy" id="3075543"/>
    <lineage>
        <taxon>Bacteria</taxon>
        <taxon>Bacillati</taxon>
        <taxon>Actinomycetota</taxon>
        <taxon>Actinomycetes</taxon>
        <taxon>Kitasatosporales</taxon>
        <taxon>Streptomycetaceae</taxon>
        <taxon>Streptomyces</taxon>
    </lineage>
</organism>
<evidence type="ECO:0000313" key="2">
    <source>
        <dbReference type="EMBL" id="MDT0344972.1"/>
    </source>
</evidence>
<accession>A0ABU2MTK8</accession>
<dbReference type="EMBL" id="JAVREL010000012">
    <property type="protein sequence ID" value="MDT0344972.1"/>
    <property type="molecule type" value="Genomic_DNA"/>
</dbReference>
<gene>
    <name evidence="2" type="ORF">RM590_20505</name>
</gene>
<evidence type="ECO:0000313" key="3">
    <source>
        <dbReference type="Proteomes" id="UP001183246"/>
    </source>
</evidence>
<protein>
    <submittedName>
        <fullName evidence="2">Uncharacterized protein</fullName>
    </submittedName>
</protein>
<proteinExistence type="predicted"/>
<sequence length="125" mass="13189">MTTASDSSAAVPPTPQPASTPEDLRAALSLVAPRALPTFDAERAVALQEARKQVSAAPMRRFVGQWALYVAVERHADRAARLRVLEARAAETDDLTEARAIAAEIGSIIDTAVAEAGIQRGQSAL</sequence>
<dbReference type="Proteomes" id="UP001183246">
    <property type="component" value="Unassembled WGS sequence"/>
</dbReference>
<keyword evidence="3" id="KW-1185">Reference proteome</keyword>
<dbReference type="RefSeq" id="WP_311706105.1">
    <property type="nucleotide sequence ID" value="NZ_JAVREL010000012.1"/>
</dbReference>
<reference evidence="3" key="1">
    <citation type="submission" date="2023-07" db="EMBL/GenBank/DDBJ databases">
        <title>30 novel species of actinomycetes from the DSMZ collection.</title>
        <authorList>
            <person name="Nouioui I."/>
        </authorList>
    </citation>
    <scope>NUCLEOTIDE SEQUENCE [LARGE SCALE GENOMIC DNA]</scope>
    <source>
        <strain evidence="3">DSM 44938</strain>
    </source>
</reference>
<feature type="region of interest" description="Disordered" evidence="1">
    <location>
        <begin position="1"/>
        <end position="21"/>
    </location>
</feature>